<dbReference type="Pfam" id="PF00022">
    <property type="entry name" value="Actin"/>
    <property type="match status" value="1"/>
</dbReference>
<evidence type="ECO:0000313" key="2">
    <source>
        <dbReference type="EMBL" id="KAK9908828.1"/>
    </source>
</evidence>
<dbReference type="PANTHER" id="PTHR11937">
    <property type="entry name" value="ACTIN"/>
    <property type="match status" value="1"/>
</dbReference>
<sequence>METVAVLDLGSFTLKAGIPFNFPSDGEPSVVVPTRVAHIDSAEDKSKDTNGDDAPIQVIRRANICSWDGLEALLYHTLFRLLGWQETEEGLLIVSEPLFFPRADRERLTMLLFEQFNIAGLFMCEQSILSLYSVGKTTGIVVDLGHGKTDIVPVIEGQVYYPAARRLSYGGEDVTEYLRRLLQQQEDTAFREAPTSELHRLKEECIRIAESKEAALSEECESSEYQLCGRTVSLGREGLQLGEALLDGKVMGIDAHAVAESVLGAISSHPDPAVKKSLVENIFVCGGGSAVPGIGPRLLREVGSLAPPSLQPALCPTPEYMPSYSVRMAAWMGAAVLSKVVFPQNHHVSKYDYDEMGPAVVHKKCFA</sequence>
<proteinExistence type="inferred from homology"/>
<organism evidence="2 3">
    <name type="scientific">Coccomyxa subellipsoidea</name>
    <dbReference type="NCBI Taxonomy" id="248742"/>
    <lineage>
        <taxon>Eukaryota</taxon>
        <taxon>Viridiplantae</taxon>
        <taxon>Chlorophyta</taxon>
        <taxon>core chlorophytes</taxon>
        <taxon>Trebouxiophyceae</taxon>
        <taxon>Trebouxiophyceae incertae sedis</taxon>
        <taxon>Coccomyxaceae</taxon>
        <taxon>Coccomyxa</taxon>
    </lineage>
</organism>
<accession>A0ABR2YPH6</accession>
<dbReference type="Gene3D" id="3.30.420.40">
    <property type="match status" value="2"/>
</dbReference>
<comment type="similarity">
    <text evidence="1">Belongs to the actin family.</text>
</comment>
<dbReference type="InterPro" id="IPR004000">
    <property type="entry name" value="Actin"/>
</dbReference>
<dbReference type="PRINTS" id="PR00190">
    <property type="entry name" value="ACTIN"/>
</dbReference>
<dbReference type="Gene3D" id="3.90.640.10">
    <property type="entry name" value="Actin, Chain A, domain 4"/>
    <property type="match status" value="1"/>
</dbReference>
<reference evidence="2 3" key="1">
    <citation type="journal article" date="2024" name="Nat. Commun.">
        <title>Phylogenomics reveals the evolutionary origins of lichenization in chlorophyte algae.</title>
        <authorList>
            <person name="Puginier C."/>
            <person name="Libourel C."/>
            <person name="Otte J."/>
            <person name="Skaloud P."/>
            <person name="Haon M."/>
            <person name="Grisel S."/>
            <person name="Petersen M."/>
            <person name="Berrin J.G."/>
            <person name="Delaux P.M."/>
            <person name="Dal Grande F."/>
            <person name="Keller J."/>
        </authorList>
    </citation>
    <scope>NUCLEOTIDE SEQUENCE [LARGE SCALE GENOMIC DNA]</scope>
    <source>
        <strain evidence="2 3">SAG 216-7</strain>
    </source>
</reference>
<dbReference type="SUPFAM" id="SSF53067">
    <property type="entry name" value="Actin-like ATPase domain"/>
    <property type="match status" value="2"/>
</dbReference>
<dbReference type="EMBL" id="JALJOT010000007">
    <property type="protein sequence ID" value="KAK9908828.1"/>
    <property type="molecule type" value="Genomic_DNA"/>
</dbReference>
<dbReference type="CDD" id="cd10209">
    <property type="entry name" value="ASKHA_NBD_AtARP7-like"/>
    <property type="match status" value="1"/>
</dbReference>
<keyword evidence="3" id="KW-1185">Reference proteome</keyword>
<evidence type="ECO:0000256" key="1">
    <source>
        <dbReference type="RuleBase" id="RU000487"/>
    </source>
</evidence>
<protein>
    <submittedName>
        <fullName evidence="2">Uncharacterized protein</fullName>
    </submittedName>
</protein>
<comment type="caution">
    <text evidence="2">The sequence shown here is derived from an EMBL/GenBank/DDBJ whole genome shotgun (WGS) entry which is preliminary data.</text>
</comment>
<dbReference type="InterPro" id="IPR043129">
    <property type="entry name" value="ATPase_NBD"/>
</dbReference>
<name>A0ABR2YPH6_9CHLO</name>
<evidence type="ECO:0000313" key="3">
    <source>
        <dbReference type="Proteomes" id="UP001491310"/>
    </source>
</evidence>
<dbReference type="SMART" id="SM00268">
    <property type="entry name" value="ACTIN"/>
    <property type="match status" value="1"/>
</dbReference>
<gene>
    <name evidence="2" type="ORF">WJX75_003441</name>
</gene>
<dbReference type="Proteomes" id="UP001491310">
    <property type="component" value="Unassembled WGS sequence"/>
</dbReference>